<evidence type="ECO:0000313" key="2">
    <source>
        <dbReference type="Proteomes" id="UP000310066"/>
    </source>
</evidence>
<dbReference type="AlphaFoldDB" id="A0A4U0U555"/>
<proteinExistence type="predicted"/>
<reference evidence="1 2" key="1">
    <citation type="submission" date="2017-03" db="EMBL/GenBank/DDBJ databases">
        <title>Genomes of endolithic fungi from Antarctica.</title>
        <authorList>
            <person name="Coleine C."/>
            <person name="Masonjones S."/>
            <person name="Stajich J.E."/>
        </authorList>
    </citation>
    <scope>NUCLEOTIDE SEQUENCE [LARGE SCALE GENOMIC DNA]</scope>
    <source>
        <strain evidence="1 2">CCFEE 5311</strain>
    </source>
</reference>
<evidence type="ECO:0000313" key="1">
    <source>
        <dbReference type="EMBL" id="TKA30253.1"/>
    </source>
</evidence>
<protein>
    <submittedName>
        <fullName evidence="1">Uncharacterized protein</fullName>
    </submittedName>
</protein>
<dbReference type="InterPro" id="IPR053137">
    <property type="entry name" value="NLR-like"/>
</dbReference>
<dbReference type="PANTHER" id="PTHR46082:SF6">
    <property type="entry name" value="AAA+ ATPASE DOMAIN-CONTAINING PROTEIN-RELATED"/>
    <property type="match status" value="1"/>
</dbReference>
<dbReference type="Proteomes" id="UP000310066">
    <property type="component" value="Unassembled WGS sequence"/>
</dbReference>
<dbReference type="GO" id="GO:0003824">
    <property type="term" value="F:catalytic activity"/>
    <property type="evidence" value="ECO:0007669"/>
    <property type="project" value="InterPro"/>
</dbReference>
<accession>A0A4U0U555</accession>
<dbReference type="EMBL" id="NAJP01000103">
    <property type="protein sequence ID" value="TKA30253.1"/>
    <property type="molecule type" value="Genomic_DNA"/>
</dbReference>
<dbReference type="OrthoDB" id="1577640at2759"/>
<name>A0A4U0U555_9PEZI</name>
<organism evidence="1 2">
    <name type="scientific">Friedmanniomyces endolithicus</name>
    <dbReference type="NCBI Taxonomy" id="329885"/>
    <lineage>
        <taxon>Eukaryota</taxon>
        <taxon>Fungi</taxon>
        <taxon>Dikarya</taxon>
        <taxon>Ascomycota</taxon>
        <taxon>Pezizomycotina</taxon>
        <taxon>Dothideomycetes</taxon>
        <taxon>Dothideomycetidae</taxon>
        <taxon>Mycosphaerellales</taxon>
        <taxon>Teratosphaeriaceae</taxon>
        <taxon>Friedmanniomyces</taxon>
    </lineage>
</organism>
<dbReference type="GO" id="GO:0009116">
    <property type="term" value="P:nucleoside metabolic process"/>
    <property type="evidence" value="ECO:0007669"/>
    <property type="project" value="InterPro"/>
</dbReference>
<dbReference type="SUPFAM" id="SSF53167">
    <property type="entry name" value="Purine and uridine phosphorylases"/>
    <property type="match status" value="1"/>
</dbReference>
<dbReference type="PANTHER" id="PTHR46082">
    <property type="entry name" value="ATP/GTP-BINDING PROTEIN-RELATED"/>
    <property type="match status" value="1"/>
</dbReference>
<sequence>MVQTCTRESYIVGIICALAVEKAAVEAMLDEEHSRLAAMAADDNSYSPGRTGEHHVVVACLPAGVTGKASTVTVARDRIRSFPIKAGFMVGIGGGGVKRGGRRAAG</sequence>
<comment type="caution">
    <text evidence="1">The sequence shown here is derived from an EMBL/GenBank/DDBJ whole genome shotgun (WGS) entry which is preliminary data.</text>
</comment>
<gene>
    <name evidence="1" type="ORF">B0A54_15330</name>
</gene>
<dbReference type="STRING" id="329885.A0A4U0U555"/>
<dbReference type="InterPro" id="IPR035994">
    <property type="entry name" value="Nucleoside_phosphorylase_sf"/>
</dbReference>
<dbReference type="Gene3D" id="3.40.50.1580">
    <property type="entry name" value="Nucleoside phosphorylase domain"/>
    <property type="match status" value="1"/>
</dbReference>